<evidence type="ECO:0000313" key="2">
    <source>
        <dbReference type="Proteomes" id="UP001470230"/>
    </source>
</evidence>
<proteinExistence type="predicted"/>
<organism evidence="1 2">
    <name type="scientific">Tritrichomonas musculus</name>
    <dbReference type="NCBI Taxonomy" id="1915356"/>
    <lineage>
        <taxon>Eukaryota</taxon>
        <taxon>Metamonada</taxon>
        <taxon>Parabasalia</taxon>
        <taxon>Tritrichomonadida</taxon>
        <taxon>Tritrichomonadidae</taxon>
        <taxon>Tritrichomonas</taxon>
    </lineage>
</organism>
<dbReference type="EMBL" id="JAPFFF010000003">
    <property type="protein sequence ID" value="KAK8894770.1"/>
    <property type="molecule type" value="Genomic_DNA"/>
</dbReference>
<keyword evidence="2" id="KW-1185">Reference proteome</keyword>
<dbReference type="Proteomes" id="UP001470230">
    <property type="component" value="Unassembled WGS sequence"/>
</dbReference>
<protein>
    <submittedName>
        <fullName evidence="1">Uncharacterized protein</fullName>
    </submittedName>
</protein>
<name>A0ABR2KXM5_9EUKA</name>
<reference evidence="1 2" key="1">
    <citation type="submission" date="2024-04" db="EMBL/GenBank/DDBJ databases">
        <title>Tritrichomonas musculus Genome.</title>
        <authorList>
            <person name="Alves-Ferreira E."/>
            <person name="Grigg M."/>
            <person name="Lorenzi H."/>
            <person name="Galac M."/>
        </authorList>
    </citation>
    <scope>NUCLEOTIDE SEQUENCE [LARGE SCALE GENOMIC DNA]</scope>
    <source>
        <strain evidence="1 2">EAF2021</strain>
    </source>
</reference>
<accession>A0ABR2KXM5</accession>
<gene>
    <name evidence="1" type="ORF">M9Y10_023207</name>
</gene>
<sequence>MKKDVFLQKVKNFDGKFKEKYLVNFLNTFSIKEMKHCNSESNALNSIQIHSYLIYSLLSEKSVCSIFTSINDSLNPKNILLTIETMFKIIKQISFIPSNLVHQLIALIQKFLLDISVDEKILSIQSCIKKMNNLIFFLNKQKFSESDKEKIDLINKLFEKFKQPLDNHKFTYNITFLREFSEDFQNLTYLITPFFKYSDSLSKQFIKYANNLEVEINELFQISTVSGQLNSLSSLLNSYLITTQGRDINTNSSNNLTQIKSPVFQKKPLKDPFHFDDDFF</sequence>
<comment type="caution">
    <text evidence="1">The sequence shown here is derived from an EMBL/GenBank/DDBJ whole genome shotgun (WGS) entry which is preliminary data.</text>
</comment>
<evidence type="ECO:0000313" key="1">
    <source>
        <dbReference type="EMBL" id="KAK8894770.1"/>
    </source>
</evidence>